<protein>
    <recommendedName>
        <fullName evidence="7">HAMP domain-containing protein</fullName>
    </recommendedName>
</protein>
<evidence type="ECO:0000256" key="3">
    <source>
        <dbReference type="ARBA" id="ARBA00022989"/>
    </source>
</evidence>
<keyword evidence="2 6" id="KW-0812">Transmembrane</keyword>
<dbReference type="Pfam" id="PF13675">
    <property type="entry name" value="PilJ"/>
    <property type="match status" value="1"/>
</dbReference>
<keyword evidence="3 6" id="KW-1133">Transmembrane helix</keyword>
<name>A0ABM7VLF0_9BACT</name>
<dbReference type="Gene3D" id="3.30.450.40">
    <property type="match status" value="1"/>
</dbReference>
<evidence type="ECO:0000259" key="7">
    <source>
        <dbReference type="PROSITE" id="PS50885"/>
    </source>
</evidence>
<evidence type="ECO:0000256" key="1">
    <source>
        <dbReference type="ARBA" id="ARBA00004141"/>
    </source>
</evidence>
<keyword evidence="8" id="KW-0614">Plasmid</keyword>
<evidence type="ECO:0000256" key="5">
    <source>
        <dbReference type="SAM" id="Coils"/>
    </source>
</evidence>
<reference evidence="8 9" key="1">
    <citation type="submission" date="2021-12" db="EMBL/GenBank/DDBJ databases">
        <title>Genome sequencing of bacteria with rrn-lacking chromosome and rrn-plasmid.</title>
        <authorList>
            <person name="Anda M."/>
            <person name="Iwasaki W."/>
        </authorList>
    </citation>
    <scope>NUCLEOTIDE SEQUENCE [LARGE SCALE GENOMIC DNA]</scope>
    <source>
        <strain evidence="8 9">NBRC 101262</strain>
        <plasmid evidence="8 9">pPP3</plasmid>
    </source>
</reference>
<feature type="transmembrane region" description="Helical" evidence="6">
    <location>
        <begin position="172"/>
        <end position="190"/>
    </location>
</feature>
<accession>A0ABM7VLF0</accession>
<dbReference type="SUPFAM" id="SSF55781">
    <property type="entry name" value="GAF domain-like"/>
    <property type="match status" value="1"/>
</dbReference>
<feature type="coiled-coil region" evidence="5">
    <location>
        <begin position="443"/>
        <end position="488"/>
    </location>
</feature>
<geneLocation type="plasmid" evidence="8 9">
    <name>pPP3</name>
</geneLocation>
<sequence length="499" mass="56902">MLKLNNLNIRVVFAITLLLILLVNCAVISFTTHYSKAYSEQINTSGQNRMLSQRIALFLNLLVQGDASAANQAEKSILMHENNLKRLEEDLVSREIDLSAPLWQNLGRVKYSWAPFSRAALRILEAPSANTAKEDLAYVNEHAGEMLKINHALVMTYVAEAKNIEDAIANFYLLYFAFLTAACIAFWYFFHTKIFGAINEMSVLIGKIANGAYQERLQLTGGAELRTLAQNMNKLLNKIEGAKTYISALGQGNYTYQHNFKEDDELFIALNETRNILHDEKKASQQREWGNKGMAIFADILRQQGVSLNELCKNIIKQLTDYVQYSQGAIFLKDKSTETLIMESCYAYQREKFLEKEILLGEGLISEVYLENKHLYLTELPEQYLMIKTGLGETQAQSVLMVPLANDQEVIGVLELAGLKKLEDFEIDFILKICETIGTTIHTNRMNEQNVKLLREAEAMAEQMRSTEEELRQNMEELQATQETIVRQHSKNNLNRQIK</sequence>
<dbReference type="SMART" id="SM00065">
    <property type="entry name" value="GAF"/>
    <property type="match status" value="1"/>
</dbReference>
<dbReference type="RefSeq" id="WP_338398957.1">
    <property type="nucleotide sequence ID" value="NZ_AP025295.1"/>
</dbReference>
<dbReference type="PROSITE" id="PS50885">
    <property type="entry name" value="HAMP"/>
    <property type="match status" value="1"/>
</dbReference>
<dbReference type="InterPro" id="IPR029016">
    <property type="entry name" value="GAF-like_dom_sf"/>
</dbReference>
<proteinExistence type="predicted"/>
<organism evidence="8 9">
    <name type="scientific">Persicobacter psychrovividus</name>
    <dbReference type="NCBI Taxonomy" id="387638"/>
    <lineage>
        <taxon>Bacteria</taxon>
        <taxon>Pseudomonadati</taxon>
        <taxon>Bacteroidota</taxon>
        <taxon>Cytophagia</taxon>
        <taxon>Cytophagales</taxon>
        <taxon>Persicobacteraceae</taxon>
        <taxon>Persicobacter</taxon>
    </lineage>
</organism>
<keyword evidence="4 6" id="KW-0472">Membrane</keyword>
<dbReference type="InterPro" id="IPR003018">
    <property type="entry name" value="GAF"/>
</dbReference>
<dbReference type="Pfam" id="PF13185">
    <property type="entry name" value="GAF_2"/>
    <property type="match status" value="1"/>
</dbReference>
<evidence type="ECO:0000256" key="4">
    <source>
        <dbReference type="ARBA" id="ARBA00023136"/>
    </source>
</evidence>
<gene>
    <name evidence="8" type="ORF">PEPS_40970</name>
</gene>
<keyword evidence="5" id="KW-0175">Coiled coil</keyword>
<evidence type="ECO:0000256" key="6">
    <source>
        <dbReference type="SAM" id="Phobius"/>
    </source>
</evidence>
<evidence type="ECO:0000313" key="8">
    <source>
        <dbReference type="EMBL" id="BDD01817.1"/>
    </source>
</evidence>
<dbReference type="Proteomes" id="UP001354989">
    <property type="component" value="Plasmid pPP3"/>
</dbReference>
<feature type="domain" description="HAMP" evidence="7">
    <location>
        <begin position="192"/>
        <end position="244"/>
    </location>
</feature>
<evidence type="ECO:0000313" key="9">
    <source>
        <dbReference type="Proteomes" id="UP001354989"/>
    </source>
</evidence>
<dbReference type="InterPro" id="IPR003660">
    <property type="entry name" value="HAMP_dom"/>
</dbReference>
<comment type="subcellular location">
    <subcellularLocation>
        <location evidence="1">Membrane</location>
        <topology evidence="1">Multi-pass membrane protein</topology>
    </subcellularLocation>
</comment>
<keyword evidence="9" id="KW-1185">Reference proteome</keyword>
<dbReference type="Gene3D" id="6.10.340.10">
    <property type="match status" value="1"/>
</dbReference>
<evidence type="ECO:0000256" key="2">
    <source>
        <dbReference type="ARBA" id="ARBA00022692"/>
    </source>
</evidence>
<dbReference type="EMBL" id="AP025295">
    <property type="protein sequence ID" value="BDD01817.1"/>
    <property type="molecule type" value="Genomic_DNA"/>
</dbReference>
<dbReference type="InterPro" id="IPR029095">
    <property type="entry name" value="NarX-like_N"/>
</dbReference>